<feature type="compositionally biased region" description="Low complexity" evidence="1">
    <location>
        <begin position="336"/>
        <end position="347"/>
    </location>
</feature>
<dbReference type="PROSITE" id="PS51293">
    <property type="entry name" value="SANT"/>
    <property type="match status" value="1"/>
</dbReference>
<accession>A0A067PXJ3</accession>
<name>A0A067PXJ3_9AGAM</name>
<dbReference type="SMART" id="SM00717">
    <property type="entry name" value="SANT"/>
    <property type="match status" value="1"/>
</dbReference>
<reference evidence="4" key="1">
    <citation type="journal article" date="2014" name="Proc. Natl. Acad. Sci. U.S.A.">
        <title>Extensive sampling of basidiomycete genomes demonstrates inadequacy of the white-rot/brown-rot paradigm for wood decay fungi.</title>
        <authorList>
            <person name="Riley R."/>
            <person name="Salamov A.A."/>
            <person name="Brown D.W."/>
            <person name="Nagy L.G."/>
            <person name="Floudas D."/>
            <person name="Held B.W."/>
            <person name="Levasseur A."/>
            <person name="Lombard V."/>
            <person name="Morin E."/>
            <person name="Otillar R."/>
            <person name="Lindquist E.A."/>
            <person name="Sun H."/>
            <person name="LaButti K.M."/>
            <person name="Schmutz J."/>
            <person name="Jabbour D."/>
            <person name="Luo H."/>
            <person name="Baker S.E."/>
            <person name="Pisabarro A.G."/>
            <person name="Walton J.D."/>
            <person name="Blanchette R.A."/>
            <person name="Henrissat B."/>
            <person name="Martin F."/>
            <person name="Cullen D."/>
            <person name="Hibbett D.S."/>
            <person name="Grigoriev I.V."/>
        </authorList>
    </citation>
    <scope>NUCLEOTIDE SEQUENCE [LARGE SCALE GENOMIC DNA]</scope>
    <source>
        <strain evidence="4">MUCL 33604</strain>
    </source>
</reference>
<evidence type="ECO:0000256" key="1">
    <source>
        <dbReference type="SAM" id="MobiDB-lite"/>
    </source>
</evidence>
<feature type="compositionally biased region" description="Polar residues" evidence="1">
    <location>
        <begin position="1"/>
        <end position="14"/>
    </location>
</feature>
<dbReference type="PANTHER" id="PTHR13992">
    <property type="entry name" value="NUCLEAR RECEPTOR CO-REPRESSOR RELATED NCOR"/>
    <property type="match status" value="1"/>
</dbReference>
<feature type="compositionally biased region" description="Basic residues" evidence="1">
    <location>
        <begin position="317"/>
        <end position="335"/>
    </location>
</feature>
<evidence type="ECO:0000259" key="2">
    <source>
        <dbReference type="PROSITE" id="PS51293"/>
    </source>
</evidence>
<proteinExistence type="predicted"/>
<dbReference type="InterPro" id="IPR009057">
    <property type="entry name" value="Homeodomain-like_sf"/>
</dbReference>
<feature type="domain" description="SANT" evidence="2">
    <location>
        <begin position="796"/>
        <end position="847"/>
    </location>
</feature>
<feature type="compositionally biased region" description="Polar residues" evidence="1">
    <location>
        <begin position="49"/>
        <end position="67"/>
    </location>
</feature>
<evidence type="ECO:0000313" key="3">
    <source>
        <dbReference type="EMBL" id="KDQ58610.1"/>
    </source>
</evidence>
<feature type="compositionally biased region" description="Basic and acidic residues" evidence="1">
    <location>
        <begin position="154"/>
        <end position="178"/>
    </location>
</feature>
<dbReference type="InterPro" id="IPR051571">
    <property type="entry name" value="N-CoR_corepressor"/>
</dbReference>
<dbReference type="InterPro" id="IPR001005">
    <property type="entry name" value="SANT/Myb"/>
</dbReference>
<dbReference type="Gene3D" id="1.10.10.60">
    <property type="entry name" value="Homeodomain-like"/>
    <property type="match status" value="1"/>
</dbReference>
<feature type="region of interest" description="Disordered" evidence="1">
    <location>
        <begin position="707"/>
        <end position="729"/>
    </location>
</feature>
<keyword evidence="4" id="KW-1185">Reference proteome</keyword>
<feature type="region of interest" description="Disordered" evidence="1">
    <location>
        <begin position="881"/>
        <end position="965"/>
    </location>
</feature>
<dbReference type="AlphaFoldDB" id="A0A067PXJ3"/>
<dbReference type="GO" id="GO:0006357">
    <property type="term" value="P:regulation of transcription by RNA polymerase II"/>
    <property type="evidence" value="ECO:0007669"/>
    <property type="project" value="TreeGrafter"/>
</dbReference>
<dbReference type="STRING" id="933084.A0A067PXJ3"/>
<dbReference type="Proteomes" id="UP000027265">
    <property type="component" value="Unassembled WGS sequence"/>
</dbReference>
<dbReference type="OrthoDB" id="10258692at2759"/>
<sequence>MTSRNDLYTGQKNLPFSYERPINHPPLPDSRSPESSRAYRPYDRYAPEASSSSYRDDQLGSSRQSTWSAAPYYSRSPSPERYEPRTPATPADPWGRSAWRTQEYAWPERRRRDTMAETMAERMFEPSESWKQTHAPSRGRPEMKPPTNRYYPDYVDRDVRDISPARSRHDSYHSDSRPRPSVGQRGYLPPRGDSYRPSYDDTGVWDSARSTTRSDPPRYLPSPPTTTGSFRRDSRPSYPSHSATGAYWDDPVSPPARERSFVAPSPPRAYVSPVQQHRYDMLPQEAGSYRSFSNPAHPFTPRRPPLSPVDSTPPSSQKRRRSRSSSPASKRRRSRSQSSSIASTPRSQRSEANSHNLPENDHVPSSPLVMHEQQGSLAATGDARSSTKDVDVPAKPPTEGRVSTDVPPVLLSPTNFIKSSLVSPPPTPLETVEVVQLHQGANDASSESISAENLTAERVDATRPQETVSAPPVMPTEVSSEKVAVPSSTVDQLSRATIMSVVPKTLDEDATMDLGLSGQPQILQPASVDNAKSHPSEASGEPGVALVMSPDHHEVQRQTEGTEPEPLSNSSVNNIPAADAQATRMSNAQSLAEALRLIVKTRSICDRQTRADRVEPVLLANSTIAEPPPSSSESTSPDSVIHLIAEGKRMRARMNVFTEIAPTLRSRLALKEEDRLEKIRRLRQEYLALDELWQESCSRLERQAKSSALEEAGTASGRTTRRSAASMGDAVRSDFEMEQIIASLGNEDLTDANHLAMRNAAKIPDMISVTNGQVDYLYDDTNNLVEDPQEFYAPRTGFDDWTDEEKQTMLEMFAAHPKQFGIIADHLPNKTTSQCVAYYYLHKKGQIDFRKAITRYGAGKKKRGKKGGAGKGKGNALLTDIRQHDAEVSQDTRASNGSTRPKRGTTTGDPRKTVVSRRQGASLADSPTSTPTPDPEPEPRQRPRRTKGSNRGTSVNEREDGDEDG</sequence>
<feature type="compositionally biased region" description="Polar residues" evidence="1">
    <location>
        <begin position="889"/>
        <end position="908"/>
    </location>
</feature>
<dbReference type="Pfam" id="PF00249">
    <property type="entry name" value="Myb_DNA-binding"/>
    <property type="match status" value="1"/>
</dbReference>
<dbReference type="CDD" id="cd00167">
    <property type="entry name" value="SANT"/>
    <property type="match status" value="1"/>
</dbReference>
<dbReference type="GO" id="GO:0034967">
    <property type="term" value="C:Set3 complex"/>
    <property type="evidence" value="ECO:0007669"/>
    <property type="project" value="TreeGrafter"/>
</dbReference>
<feature type="region of interest" description="Disordered" evidence="1">
    <location>
        <begin position="552"/>
        <end position="573"/>
    </location>
</feature>
<feature type="region of interest" description="Disordered" evidence="1">
    <location>
        <begin position="1"/>
        <end position="97"/>
    </location>
</feature>
<gene>
    <name evidence="3" type="ORF">JAAARDRAFT_673701</name>
</gene>
<dbReference type="InParanoid" id="A0A067PXJ3"/>
<dbReference type="EMBL" id="KL197717">
    <property type="protein sequence ID" value="KDQ58610.1"/>
    <property type="molecule type" value="Genomic_DNA"/>
</dbReference>
<dbReference type="HOGENOM" id="CLU_289356_0_0_1"/>
<dbReference type="PANTHER" id="PTHR13992:SF39">
    <property type="entry name" value="SMRTER, ISOFORM G"/>
    <property type="match status" value="1"/>
</dbReference>
<feature type="compositionally biased region" description="Low complexity" evidence="1">
    <location>
        <begin position="68"/>
        <end position="77"/>
    </location>
</feature>
<protein>
    <recommendedName>
        <fullName evidence="2">SANT domain-containing protein</fullName>
    </recommendedName>
</protein>
<feature type="region of interest" description="Disordered" evidence="1">
    <location>
        <begin position="121"/>
        <end position="409"/>
    </location>
</feature>
<dbReference type="InterPro" id="IPR017884">
    <property type="entry name" value="SANT_dom"/>
</dbReference>
<dbReference type="SUPFAM" id="SSF46689">
    <property type="entry name" value="Homeodomain-like"/>
    <property type="match status" value="1"/>
</dbReference>
<evidence type="ECO:0000313" key="4">
    <source>
        <dbReference type="Proteomes" id="UP000027265"/>
    </source>
</evidence>
<organism evidence="3 4">
    <name type="scientific">Jaapia argillacea MUCL 33604</name>
    <dbReference type="NCBI Taxonomy" id="933084"/>
    <lineage>
        <taxon>Eukaryota</taxon>
        <taxon>Fungi</taxon>
        <taxon>Dikarya</taxon>
        <taxon>Basidiomycota</taxon>
        <taxon>Agaricomycotina</taxon>
        <taxon>Agaricomycetes</taxon>
        <taxon>Agaricomycetidae</taxon>
        <taxon>Jaapiales</taxon>
        <taxon>Jaapiaceae</taxon>
        <taxon>Jaapia</taxon>
    </lineage>
</organism>